<keyword evidence="2 5" id="KW-0812">Transmembrane</keyword>
<sequence length="297" mass="33247">ISSRIWHNWRRKSTEGLPGTMLILWSICGVPFGVYAIVQNFNFALKFQPQAFAGLTLIAWGQTLYYHNKWKAWTATAATIALTFSFGIMELILILTLRGPYSRGVEWPMMLMAVSATVIQAIGLIPPYFELAKRNGRVIGINFWFLIIDYAGALFSLMAVVAQQWFDALGASLYIACMVLETGIFASQAIWLWRVRHVRREAKKAGMTYDQYTAVNPSKKLLRNESAVTVVDVEAGGGALTRESTLCTEKKTVEGQDHLSLRMGSDATVLEGGVRQETPQMPEKAVVATTKTAWWRR</sequence>
<keyword evidence="3 5" id="KW-1133">Transmembrane helix</keyword>
<dbReference type="SMART" id="SM00679">
    <property type="entry name" value="CTNS"/>
    <property type="match status" value="2"/>
</dbReference>
<dbReference type="EMBL" id="MU006338">
    <property type="protein sequence ID" value="KAF2846147.1"/>
    <property type="molecule type" value="Genomic_DNA"/>
</dbReference>
<feature type="transmembrane region" description="Helical" evidence="5">
    <location>
        <begin position="141"/>
        <end position="166"/>
    </location>
</feature>
<evidence type="ECO:0000256" key="2">
    <source>
        <dbReference type="ARBA" id="ARBA00022692"/>
    </source>
</evidence>
<dbReference type="GO" id="GO:0016020">
    <property type="term" value="C:membrane"/>
    <property type="evidence" value="ECO:0007669"/>
    <property type="project" value="UniProtKB-SubCell"/>
</dbReference>
<feature type="transmembrane region" description="Helical" evidence="5">
    <location>
        <begin position="21"/>
        <end position="41"/>
    </location>
</feature>
<evidence type="ECO:0000256" key="5">
    <source>
        <dbReference type="SAM" id="Phobius"/>
    </source>
</evidence>
<evidence type="ECO:0008006" key="8">
    <source>
        <dbReference type="Google" id="ProtNLM"/>
    </source>
</evidence>
<dbReference type="OrthoDB" id="407617at2759"/>
<protein>
    <recommendedName>
        <fullName evidence="8">PQ-loop-domain-containing protein</fullName>
    </recommendedName>
</protein>
<dbReference type="InterPro" id="IPR051415">
    <property type="entry name" value="LAAT-1"/>
</dbReference>
<comment type="subcellular location">
    <subcellularLocation>
        <location evidence="1">Membrane</location>
        <topology evidence="1">Multi-pass membrane protein</topology>
    </subcellularLocation>
</comment>
<feature type="transmembrane region" description="Helical" evidence="5">
    <location>
        <begin position="109"/>
        <end position="129"/>
    </location>
</feature>
<dbReference type="Gene3D" id="1.20.1280.290">
    <property type="match status" value="1"/>
</dbReference>
<evidence type="ECO:0000256" key="1">
    <source>
        <dbReference type="ARBA" id="ARBA00004141"/>
    </source>
</evidence>
<dbReference type="Proteomes" id="UP000799423">
    <property type="component" value="Unassembled WGS sequence"/>
</dbReference>
<organism evidence="6 7">
    <name type="scientific">Plenodomus tracheiphilus IPT5</name>
    <dbReference type="NCBI Taxonomy" id="1408161"/>
    <lineage>
        <taxon>Eukaryota</taxon>
        <taxon>Fungi</taxon>
        <taxon>Dikarya</taxon>
        <taxon>Ascomycota</taxon>
        <taxon>Pezizomycotina</taxon>
        <taxon>Dothideomycetes</taxon>
        <taxon>Pleosporomycetidae</taxon>
        <taxon>Pleosporales</taxon>
        <taxon>Pleosporineae</taxon>
        <taxon>Leptosphaeriaceae</taxon>
        <taxon>Plenodomus</taxon>
    </lineage>
</organism>
<feature type="transmembrane region" description="Helical" evidence="5">
    <location>
        <begin position="172"/>
        <end position="193"/>
    </location>
</feature>
<dbReference type="InterPro" id="IPR006603">
    <property type="entry name" value="PQ-loop_rpt"/>
</dbReference>
<feature type="transmembrane region" description="Helical" evidence="5">
    <location>
        <begin position="47"/>
        <end position="66"/>
    </location>
</feature>
<keyword evidence="4 5" id="KW-0472">Membrane</keyword>
<name>A0A6A7AUW1_9PLEO</name>
<dbReference type="PANTHER" id="PTHR16201">
    <property type="entry name" value="SEVEN TRANSMEMBRANE PROTEIN 1-RELATED"/>
    <property type="match status" value="1"/>
</dbReference>
<proteinExistence type="predicted"/>
<reference evidence="6" key="1">
    <citation type="submission" date="2020-01" db="EMBL/GenBank/DDBJ databases">
        <authorList>
            <consortium name="DOE Joint Genome Institute"/>
            <person name="Haridas S."/>
            <person name="Albert R."/>
            <person name="Binder M."/>
            <person name="Bloem J."/>
            <person name="Labutti K."/>
            <person name="Salamov A."/>
            <person name="Andreopoulos B."/>
            <person name="Baker S.E."/>
            <person name="Barry K."/>
            <person name="Bills G."/>
            <person name="Bluhm B.H."/>
            <person name="Cannon C."/>
            <person name="Castanera R."/>
            <person name="Culley D.E."/>
            <person name="Daum C."/>
            <person name="Ezra D."/>
            <person name="Gonzalez J.B."/>
            <person name="Henrissat B."/>
            <person name="Kuo A."/>
            <person name="Liang C."/>
            <person name="Lipzen A."/>
            <person name="Lutzoni F."/>
            <person name="Magnuson J."/>
            <person name="Mondo S."/>
            <person name="Nolan M."/>
            <person name="Ohm R."/>
            <person name="Pangilinan J."/>
            <person name="Park H.-J."/>
            <person name="Ramirez L."/>
            <person name="Alfaro M."/>
            <person name="Sun H."/>
            <person name="Tritt A."/>
            <person name="Yoshinaga Y."/>
            <person name="Zwiers L.-H."/>
            <person name="Turgeon B.G."/>
            <person name="Goodwin S.B."/>
            <person name="Spatafora J.W."/>
            <person name="Crous P.W."/>
            <person name="Grigoriev I.V."/>
        </authorList>
    </citation>
    <scope>NUCLEOTIDE SEQUENCE</scope>
    <source>
        <strain evidence="6">IPT5</strain>
    </source>
</reference>
<feature type="non-terminal residue" evidence="6">
    <location>
        <position position="1"/>
    </location>
</feature>
<evidence type="ECO:0000256" key="3">
    <source>
        <dbReference type="ARBA" id="ARBA00022989"/>
    </source>
</evidence>
<feature type="transmembrane region" description="Helical" evidence="5">
    <location>
        <begin position="73"/>
        <end position="97"/>
    </location>
</feature>
<dbReference type="Pfam" id="PF04193">
    <property type="entry name" value="PQ-loop"/>
    <property type="match status" value="1"/>
</dbReference>
<keyword evidence="7" id="KW-1185">Reference proteome</keyword>
<evidence type="ECO:0000256" key="4">
    <source>
        <dbReference type="ARBA" id="ARBA00023136"/>
    </source>
</evidence>
<gene>
    <name evidence="6" type="ORF">T440DRAFT_406435</name>
</gene>
<accession>A0A6A7AUW1</accession>
<dbReference type="AlphaFoldDB" id="A0A6A7AUW1"/>
<evidence type="ECO:0000313" key="7">
    <source>
        <dbReference type="Proteomes" id="UP000799423"/>
    </source>
</evidence>
<dbReference type="PANTHER" id="PTHR16201:SF37">
    <property type="entry name" value="PQ-LOOP REPEAT-CONTAINING PROTEIN"/>
    <property type="match status" value="1"/>
</dbReference>
<evidence type="ECO:0000313" key="6">
    <source>
        <dbReference type="EMBL" id="KAF2846147.1"/>
    </source>
</evidence>